<reference evidence="31" key="2">
    <citation type="journal article" date="2021" name="PeerJ">
        <title>Extensive microbial diversity within the chicken gut microbiome revealed by metagenomics and culture.</title>
        <authorList>
            <person name="Gilroy R."/>
            <person name="Ravi A."/>
            <person name="Getino M."/>
            <person name="Pursley I."/>
            <person name="Horton D.L."/>
            <person name="Alikhan N.F."/>
            <person name="Baker D."/>
            <person name="Gharbi K."/>
            <person name="Hall N."/>
            <person name="Watson M."/>
            <person name="Adriaenssens E.M."/>
            <person name="Foster-Nyarko E."/>
            <person name="Jarju S."/>
            <person name="Secka A."/>
            <person name="Antonio M."/>
            <person name="Oren A."/>
            <person name="Chaudhuri R.R."/>
            <person name="La Ragione R."/>
            <person name="Hildebrand F."/>
            <person name="Pallen M.J."/>
        </authorList>
    </citation>
    <scope>NUCLEOTIDE SEQUENCE</scope>
    <source>
        <strain evidence="31">CHK189-12415</strain>
    </source>
</reference>
<sequence length="790" mass="87032">MARKSKKRNKVERGTAIGVRVAGRAVSLALKALVTIILIGIITGCIVITAMMVYVMNFMDTNNSISLDDISLSYTTMLYAQNDEGGWEEIYRLSADQNRIEVSLDEVPDYVQQAFVASEDKRFWEHDGVDWFRTASVSISAVLNASLDGAGGSTITQQLIKNVTSDDDVTPVRKLREIFRALQLERDYTKDEILEAYLNIIFLGGRVYGIEAASQQYFGCHVSELTVPQAASLAAMTRSPNSLRPDLHPEENLVRRNNYVLYEMYDQGYITQAEYEEYIATPVVTVGQTAEEYQAVLDAMVSDDPDNTMDPYITDEQYAELSANQIVLVDQFEGQDDTAAVSSGVTSYYVDTVIRDVTADLMEANNWTEDYADSQLRNGGYRIYTCVDQDMQTYLEDKFNDWTTFSSSQLSPNENGEIPEAAMVIMDYEGRILALVGGKGEKTNTLSFNRATQATRSPGSAIKPLASYGQAMEYDLINWSTILNDSPVMQNEDGSDWPQNYERDYRGNMTIVEAIRISRNTIPVKILQQLGTDRSLEFMRTKLGFTTLDDRDNALAPLGVGSLTNGLHLDELTAAFATFGNGGYYYEPITYERVEDTSGNLVLDNTPQKSRAFSEDTAYIMNRLLKVVVDSGTGTGARLSNMPVVGKTGTTTEYYDMSFVGMTPYYVAGVWTGYDTQARLPSNRMYDTDTIWGNVMGPLHEGLESVEFTASDNVVQAQYCTTTGLLASSGCPTATGYYKAGALPEYCSGHYTAPESSDTGDGEEGGDSSAPGGFEISGGETPDTAVNPDA</sequence>
<keyword evidence="18 28" id="KW-1133">Transmembrane helix</keyword>
<keyword evidence="20" id="KW-0046">Antibiotic resistance</keyword>
<feature type="transmembrane region" description="Helical" evidence="28">
    <location>
        <begin position="32"/>
        <end position="56"/>
    </location>
</feature>
<dbReference type="InterPro" id="IPR012338">
    <property type="entry name" value="Beta-lactam/transpept-like"/>
</dbReference>
<keyword evidence="13 28" id="KW-0812">Transmembrane</keyword>
<dbReference type="GO" id="GO:0008658">
    <property type="term" value="F:penicillin binding"/>
    <property type="evidence" value="ECO:0007669"/>
    <property type="project" value="InterPro"/>
</dbReference>
<evidence type="ECO:0000256" key="18">
    <source>
        <dbReference type="ARBA" id="ARBA00022989"/>
    </source>
</evidence>
<dbReference type="GO" id="GO:0008360">
    <property type="term" value="P:regulation of cell shape"/>
    <property type="evidence" value="ECO:0007669"/>
    <property type="project" value="UniProtKB-KW"/>
</dbReference>
<evidence type="ECO:0000256" key="20">
    <source>
        <dbReference type="ARBA" id="ARBA00023251"/>
    </source>
</evidence>
<evidence type="ECO:0000256" key="6">
    <source>
        <dbReference type="ARBA" id="ARBA00012448"/>
    </source>
</evidence>
<comment type="function">
    <text evidence="1">Cell wall formation. Synthesis of cross-linked peptidoglycan from the lipid intermediates. The enzyme has a penicillin-insensitive transglycosylase N-terminal domain (formation of linear glycan strands) and a penicillin-sensitive transpeptidase C-terminal domain (cross-linking of the peptide subunits).</text>
</comment>
<dbReference type="InterPro" id="IPR023346">
    <property type="entry name" value="Lysozyme-like_dom_sf"/>
</dbReference>
<dbReference type="Pfam" id="PF00905">
    <property type="entry name" value="Transpeptidase"/>
    <property type="match status" value="1"/>
</dbReference>
<evidence type="ECO:0000256" key="15">
    <source>
        <dbReference type="ARBA" id="ARBA00022960"/>
    </source>
</evidence>
<evidence type="ECO:0000313" key="32">
    <source>
        <dbReference type="Proteomes" id="UP000824241"/>
    </source>
</evidence>
<dbReference type="InterPro" id="IPR001264">
    <property type="entry name" value="Glyco_trans_51"/>
</dbReference>
<evidence type="ECO:0000256" key="14">
    <source>
        <dbReference type="ARBA" id="ARBA00022801"/>
    </source>
</evidence>
<keyword evidence="22" id="KW-0961">Cell wall biogenesis/degradation</keyword>
<evidence type="ECO:0000259" key="29">
    <source>
        <dbReference type="Pfam" id="PF00905"/>
    </source>
</evidence>
<dbReference type="GO" id="GO:0009002">
    <property type="term" value="F:serine-type D-Ala-D-Ala carboxypeptidase activity"/>
    <property type="evidence" value="ECO:0007669"/>
    <property type="project" value="UniProtKB-EC"/>
</dbReference>
<evidence type="ECO:0000259" key="30">
    <source>
        <dbReference type="Pfam" id="PF00912"/>
    </source>
</evidence>
<dbReference type="SUPFAM" id="SSF56601">
    <property type="entry name" value="beta-lactamase/transpeptidase-like"/>
    <property type="match status" value="1"/>
</dbReference>
<feature type="domain" description="Glycosyl transferase family 51" evidence="30">
    <location>
        <begin position="90"/>
        <end position="264"/>
    </location>
</feature>
<proteinExistence type="inferred from homology"/>
<dbReference type="GO" id="GO:0008955">
    <property type="term" value="F:peptidoglycan glycosyltransferase activity"/>
    <property type="evidence" value="ECO:0007669"/>
    <property type="project" value="UniProtKB-EC"/>
</dbReference>
<accession>A0A9D1DYS6</accession>
<reference evidence="31" key="1">
    <citation type="submission" date="2020-10" db="EMBL/GenBank/DDBJ databases">
        <authorList>
            <person name="Gilroy R."/>
        </authorList>
    </citation>
    <scope>NUCLEOTIDE SEQUENCE</scope>
    <source>
        <strain evidence="31">CHK189-12415</strain>
    </source>
</reference>
<evidence type="ECO:0000256" key="28">
    <source>
        <dbReference type="SAM" id="Phobius"/>
    </source>
</evidence>
<comment type="catalytic activity">
    <reaction evidence="23">
        <text>Preferential cleavage: (Ac)2-L-Lys-D-Ala-|-D-Ala. Also transpeptidation of peptidyl-alanyl moieties that are N-acyl substituents of D-alanine.</text>
        <dbReference type="EC" id="3.4.16.4"/>
    </reaction>
</comment>
<dbReference type="FunFam" id="1.10.3810.10:FF:000001">
    <property type="entry name" value="Penicillin-binding protein 1A"/>
    <property type="match status" value="1"/>
</dbReference>
<keyword evidence="12" id="KW-0808">Transferase</keyword>
<evidence type="ECO:0000256" key="12">
    <source>
        <dbReference type="ARBA" id="ARBA00022679"/>
    </source>
</evidence>
<dbReference type="Proteomes" id="UP000824241">
    <property type="component" value="Unassembled WGS sequence"/>
</dbReference>
<evidence type="ECO:0000256" key="21">
    <source>
        <dbReference type="ARBA" id="ARBA00023268"/>
    </source>
</evidence>
<name>A0A9D1DYS6_9FIRM</name>
<keyword evidence="15" id="KW-0133">Cell shape</keyword>
<dbReference type="InterPro" id="IPR036950">
    <property type="entry name" value="PBP_transglycosylase"/>
</dbReference>
<evidence type="ECO:0000256" key="10">
    <source>
        <dbReference type="ARBA" id="ARBA00022670"/>
    </source>
</evidence>
<comment type="pathway">
    <text evidence="26">Glycan biosynthesis.</text>
</comment>
<comment type="caution">
    <text evidence="31">The sequence shown here is derived from an EMBL/GenBank/DDBJ whole genome shotgun (WGS) entry which is preliminary data.</text>
</comment>
<dbReference type="EC" id="2.4.99.28" evidence="24"/>
<evidence type="ECO:0000256" key="19">
    <source>
        <dbReference type="ARBA" id="ARBA00023136"/>
    </source>
</evidence>
<dbReference type="InterPro" id="IPR050396">
    <property type="entry name" value="Glycosyltr_51/Transpeptidase"/>
</dbReference>
<keyword evidence="14" id="KW-0378">Hydrolase</keyword>
<feature type="domain" description="Penicillin-binding protein transpeptidase" evidence="29">
    <location>
        <begin position="422"/>
        <end position="665"/>
    </location>
</feature>
<keyword evidence="11" id="KW-0328">Glycosyltransferase</keyword>
<dbReference type="InterPro" id="IPR001460">
    <property type="entry name" value="PCN-bd_Tpept"/>
</dbReference>
<evidence type="ECO:0000256" key="11">
    <source>
        <dbReference type="ARBA" id="ARBA00022676"/>
    </source>
</evidence>
<comment type="pathway">
    <text evidence="3">Cell wall biogenesis; peptidoglycan biosynthesis.</text>
</comment>
<dbReference type="PANTHER" id="PTHR32282">
    <property type="entry name" value="BINDING PROTEIN TRANSPEPTIDASE, PUTATIVE-RELATED"/>
    <property type="match status" value="1"/>
</dbReference>
<comment type="catalytic activity">
    <reaction evidence="25">
        <text>[GlcNAc-(1-&gt;4)-Mur2Ac(oyl-L-Ala-gamma-D-Glu-L-Lys-D-Ala-D-Ala)](n)-di-trans,octa-cis-undecaprenyl diphosphate + beta-D-GlcNAc-(1-&gt;4)-Mur2Ac(oyl-L-Ala-gamma-D-Glu-L-Lys-D-Ala-D-Ala)-di-trans,octa-cis-undecaprenyl diphosphate = [GlcNAc-(1-&gt;4)-Mur2Ac(oyl-L-Ala-gamma-D-Glu-L-Lys-D-Ala-D-Ala)](n+1)-di-trans,octa-cis-undecaprenyl diphosphate + di-trans,octa-cis-undecaprenyl diphosphate + H(+)</text>
        <dbReference type="Rhea" id="RHEA:23708"/>
        <dbReference type="Rhea" id="RHEA-COMP:9602"/>
        <dbReference type="Rhea" id="RHEA-COMP:9603"/>
        <dbReference type="ChEBI" id="CHEBI:15378"/>
        <dbReference type="ChEBI" id="CHEBI:58405"/>
        <dbReference type="ChEBI" id="CHEBI:60033"/>
        <dbReference type="ChEBI" id="CHEBI:78435"/>
        <dbReference type="EC" id="2.4.99.28"/>
    </reaction>
</comment>
<comment type="similarity">
    <text evidence="4">In the C-terminal section; belongs to the transpeptidase family.</text>
</comment>
<keyword evidence="17" id="KW-0573">Peptidoglycan synthesis</keyword>
<dbReference type="GO" id="GO:0005886">
    <property type="term" value="C:plasma membrane"/>
    <property type="evidence" value="ECO:0007669"/>
    <property type="project" value="UniProtKB-SubCell"/>
</dbReference>
<dbReference type="GO" id="GO:0030288">
    <property type="term" value="C:outer membrane-bounded periplasmic space"/>
    <property type="evidence" value="ECO:0007669"/>
    <property type="project" value="TreeGrafter"/>
</dbReference>
<evidence type="ECO:0000256" key="17">
    <source>
        <dbReference type="ARBA" id="ARBA00022984"/>
    </source>
</evidence>
<evidence type="ECO:0000256" key="4">
    <source>
        <dbReference type="ARBA" id="ARBA00007090"/>
    </source>
</evidence>
<evidence type="ECO:0000313" key="31">
    <source>
        <dbReference type="EMBL" id="HIR61511.1"/>
    </source>
</evidence>
<evidence type="ECO:0000256" key="7">
    <source>
        <dbReference type="ARBA" id="ARBA00018638"/>
    </source>
</evidence>
<protein>
    <recommendedName>
        <fullName evidence="7">Penicillin-binding protein 1A</fullName>
        <ecNumber evidence="24">2.4.99.28</ecNumber>
        <ecNumber evidence="6">3.4.16.4</ecNumber>
    </recommendedName>
</protein>
<keyword evidence="21" id="KW-0511">Multifunctional enzyme</keyword>
<dbReference type="SUPFAM" id="SSF53955">
    <property type="entry name" value="Lysozyme-like"/>
    <property type="match status" value="1"/>
</dbReference>
<evidence type="ECO:0000256" key="2">
    <source>
        <dbReference type="ARBA" id="ARBA00004401"/>
    </source>
</evidence>
<evidence type="ECO:0000256" key="8">
    <source>
        <dbReference type="ARBA" id="ARBA00022475"/>
    </source>
</evidence>
<feature type="region of interest" description="Disordered" evidence="27">
    <location>
        <begin position="752"/>
        <end position="790"/>
    </location>
</feature>
<comment type="similarity">
    <text evidence="5">In the N-terminal section; belongs to the glycosyltransferase 51 family.</text>
</comment>
<keyword evidence="19 28" id="KW-0472">Membrane</keyword>
<gene>
    <name evidence="31" type="ORF">IAB37_08070</name>
</gene>
<dbReference type="Gene3D" id="3.40.710.10">
    <property type="entry name" value="DD-peptidase/beta-lactamase superfamily"/>
    <property type="match status" value="1"/>
</dbReference>
<dbReference type="EMBL" id="DVHA01000261">
    <property type="protein sequence ID" value="HIR61511.1"/>
    <property type="molecule type" value="Genomic_DNA"/>
</dbReference>
<keyword evidence="10" id="KW-0645">Protease</keyword>
<evidence type="ECO:0000256" key="26">
    <source>
        <dbReference type="ARBA" id="ARBA00060592"/>
    </source>
</evidence>
<evidence type="ECO:0000256" key="16">
    <source>
        <dbReference type="ARBA" id="ARBA00022968"/>
    </source>
</evidence>
<evidence type="ECO:0000256" key="1">
    <source>
        <dbReference type="ARBA" id="ARBA00002624"/>
    </source>
</evidence>
<dbReference type="EC" id="3.4.16.4" evidence="6"/>
<dbReference type="GO" id="GO:0071555">
    <property type="term" value="P:cell wall organization"/>
    <property type="evidence" value="ECO:0007669"/>
    <property type="project" value="UniProtKB-KW"/>
</dbReference>
<keyword evidence="16" id="KW-0735">Signal-anchor</keyword>
<dbReference type="GO" id="GO:0006508">
    <property type="term" value="P:proteolysis"/>
    <property type="evidence" value="ECO:0007669"/>
    <property type="project" value="UniProtKB-KW"/>
</dbReference>
<organism evidence="31 32">
    <name type="scientific">Candidatus Faecivivens stercoravium</name>
    <dbReference type="NCBI Taxonomy" id="2840803"/>
    <lineage>
        <taxon>Bacteria</taxon>
        <taxon>Bacillati</taxon>
        <taxon>Bacillota</taxon>
        <taxon>Clostridia</taxon>
        <taxon>Eubacteriales</taxon>
        <taxon>Oscillospiraceae</taxon>
        <taxon>Oscillospiraceae incertae sedis</taxon>
        <taxon>Candidatus Faecivivens</taxon>
    </lineage>
</organism>
<dbReference type="Gene3D" id="1.10.3810.10">
    <property type="entry name" value="Biosynthetic peptidoglycan transglycosylase-like"/>
    <property type="match status" value="1"/>
</dbReference>
<evidence type="ECO:0000256" key="3">
    <source>
        <dbReference type="ARBA" id="ARBA00004752"/>
    </source>
</evidence>
<evidence type="ECO:0000256" key="25">
    <source>
        <dbReference type="ARBA" id="ARBA00049902"/>
    </source>
</evidence>
<dbReference type="PANTHER" id="PTHR32282:SF11">
    <property type="entry name" value="PENICILLIN-BINDING PROTEIN 1B"/>
    <property type="match status" value="1"/>
</dbReference>
<dbReference type="Pfam" id="PF00912">
    <property type="entry name" value="Transgly"/>
    <property type="match status" value="1"/>
</dbReference>
<evidence type="ECO:0000256" key="13">
    <source>
        <dbReference type="ARBA" id="ARBA00022692"/>
    </source>
</evidence>
<evidence type="ECO:0000256" key="22">
    <source>
        <dbReference type="ARBA" id="ARBA00023316"/>
    </source>
</evidence>
<evidence type="ECO:0000256" key="5">
    <source>
        <dbReference type="ARBA" id="ARBA00007739"/>
    </source>
</evidence>
<evidence type="ECO:0000256" key="23">
    <source>
        <dbReference type="ARBA" id="ARBA00034000"/>
    </source>
</evidence>
<keyword evidence="9" id="KW-0121">Carboxypeptidase</keyword>
<dbReference type="GO" id="GO:0009252">
    <property type="term" value="P:peptidoglycan biosynthetic process"/>
    <property type="evidence" value="ECO:0007669"/>
    <property type="project" value="UniProtKB-KW"/>
</dbReference>
<keyword evidence="8" id="KW-1003">Cell membrane</keyword>
<comment type="subcellular location">
    <subcellularLocation>
        <location evidence="2">Cell membrane</location>
        <topology evidence="2">Single-pass type II membrane protein</topology>
    </subcellularLocation>
</comment>
<dbReference type="AlphaFoldDB" id="A0A9D1DYS6"/>
<dbReference type="GO" id="GO:0046677">
    <property type="term" value="P:response to antibiotic"/>
    <property type="evidence" value="ECO:0007669"/>
    <property type="project" value="UniProtKB-KW"/>
</dbReference>
<evidence type="ECO:0000256" key="24">
    <source>
        <dbReference type="ARBA" id="ARBA00044770"/>
    </source>
</evidence>
<evidence type="ECO:0000256" key="27">
    <source>
        <dbReference type="SAM" id="MobiDB-lite"/>
    </source>
</evidence>
<evidence type="ECO:0000256" key="9">
    <source>
        <dbReference type="ARBA" id="ARBA00022645"/>
    </source>
</evidence>